<dbReference type="EMBL" id="JAMFMB010000001">
    <property type="protein sequence ID" value="MCL6282109.1"/>
    <property type="molecule type" value="Genomic_DNA"/>
</dbReference>
<keyword evidence="7 10" id="KW-0012">Acyltransferase</keyword>
<dbReference type="Pfam" id="PF01553">
    <property type="entry name" value="Acyltransferase"/>
    <property type="match status" value="1"/>
</dbReference>
<evidence type="ECO:0000256" key="7">
    <source>
        <dbReference type="ARBA" id="ARBA00023315"/>
    </source>
</evidence>
<dbReference type="Proteomes" id="UP001203880">
    <property type="component" value="Unassembled WGS sequence"/>
</dbReference>
<dbReference type="CDD" id="cd07989">
    <property type="entry name" value="LPLAT_AGPAT-like"/>
    <property type="match status" value="1"/>
</dbReference>
<evidence type="ECO:0000256" key="5">
    <source>
        <dbReference type="ARBA" id="ARBA00023098"/>
    </source>
</evidence>
<dbReference type="PANTHER" id="PTHR23063:SF52">
    <property type="entry name" value="LYSOPHOSPHATIDYLCHOLINE ACYLTRANSFERASE"/>
    <property type="match status" value="1"/>
</dbReference>
<reference evidence="10" key="1">
    <citation type="submission" date="2022-05" db="EMBL/GenBank/DDBJ databases">
        <authorList>
            <person name="Park J.-S."/>
        </authorList>
    </citation>
    <scope>NUCLEOTIDE SEQUENCE</scope>
    <source>
        <strain evidence="10">2012CJ41-6</strain>
    </source>
</reference>
<evidence type="ECO:0000256" key="2">
    <source>
        <dbReference type="ARBA" id="ARBA00022679"/>
    </source>
</evidence>
<dbReference type="GO" id="GO:0016746">
    <property type="term" value="F:acyltransferase activity"/>
    <property type="evidence" value="ECO:0007669"/>
    <property type="project" value="UniProtKB-KW"/>
</dbReference>
<keyword evidence="2" id="KW-0808">Transferase</keyword>
<keyword evidence="3 8" id="KW-0812">Transmembrane</keyword>
<dbReference type="SMART" id="SM00563">
    <property type="entry name" value="PlsC"/>
    <property type="match status" value="1"/>
</dbReference>
<dbReference type="InterPro" id="IPR002123">
    <property type="entry name" value="Plipid/glycerol_acylTrfase"/>
</dbReference>
<gene>
    <name evidence="10" type="ORF">M3P21_01075</name>
</gene>
<evidence type="ECO:0000256" key="1">
    <source>
        <dbReference type="ARBA" id="ARBA00004370"/>
    </source>
</evidence>
<evidence type="ECO:0000259" key="9">
    <source>
        <dbReference type="SMART" id="SM00563"/>
    </source>
</evidence>
<dbReference type="PANTHER" id="PTHR23063">
    <property type="entry name" value="PHOSPHOLIPID ACYLTRANSFERASE"/>
    <property type="match status" value="1"/>
</dbReference>
<evidence type="ECO:0000313" key="10">
    <source>
        <dbReference type="EMBL" id="MCL6282109.1"/>
    </source>
</evidence>
<evidence type="ECO:0000256" key="3">
    <source>
        <dbReference type="ARBA" id="ARBA00022692"/>
    </source>
</evidence>
<keyword evidence="4 8" id="KW-1133">Transmembrane helix</keyword>
<proteinExistence type="predicted"/>
<sequence length="280" mass="31474">MSTTWQGNDAPDPLRIGLRGWALVALRGPLLALLVLGGLLILLALRVIERPLFGMRRPVTPFITQFVCRNAFRIVGMGFRTSGTLMSEPGAVVANHSSWLDIFALNARKRIYFVSKAEVAAWPGIGWLARATGTVFIERDRRKAREQTKLFEERLKAGHKLLFFPEGTSTDGQRVLPFKTTLFAAFFTEELRAFMYVQPVSVVFHAPKGQPERFYGWWGEMDFGPHLLKTLAAWPQGSVELIYHIPVKVSDFADRKALAAHCETIVRQGHGQMRALEAQP</sequence>
<evidence type="ECO:0000256" key="6">
    <source>
        <dbReference type="ARBA" id="ARBA00023136"/>
    </source>
</evidence>
<feature type="transmembrane region" description="Helical" evidence="8">
    <location>
        <begin position="20"/>
        <end position="48"/>
    </location>
</feature>
<name>A0ABT0PZL0_9RHOB</name>
<feature type="domain" description="Phospholipid/glycerol acyltransferase" evidence="9">
    <location>
        <begin position="90"/>
        <end position="205"/>
    </location>
</feature>
<accession>A0ABT0PZL0</accession>
<evidence type="ECO:0000256" key="4">
    <source>
        <dbReference type="ARBA" id="ARBA00022989"/>
    </source>
</evidence>
<dbReference type="RefSeq" id="WP_249706094.1">
    <property type="nucleotide sequence ID" value="NZ_JAMFMB010000001.1"/>
</dbReference>
<organism evidence="10 11">
    <name type="scientific">Ruegeria spongiae</name>
    <dbReference type="NCBI Taxonomy" id="2942209"/>
    <lineage>
        <taxon>Bacteria</taxon>
        <taxon>Pseudomonadati</taxon>
        <taxon>Pseudomonadota</taxon>
        <taxon>Alphaproteobacteria</taxon>
        <taxon>Rhodobacterales</taxon>
        <taxon>Roseobacteraceae</taxon>
        <taxon>Ruegeria</taxon>
    </lineage>
</organism>
<keyword evidence="5" id="KW-0443">Lipid metabolism</keyword>
<evidence type="ECO:0000313" key="11">
    <source>
        <dbReference type="Proteomes" id="UP001203880"/>
    </source>
</evidence>
<comment type="subcellular location">
    <subcellularLocation>
        <location evidence="1">Membrane</location>
    </subcellularLocation>
</comment>
<keyword evidence="6 8" id="KW-0472">Membrane</keyword>
<comment type="caution">
    <text evidence="10">The sequence shown here is derived from an EMBL/GenBank/DDBJ whole genome shotgun (WGS) entry which is preliminary data.</text>
</comment>
<protein>
    <submittedName>
        <fullName evidence="10">1-acyl-sn-glycerol-3-phosphate acyltransferase</fullName>
    </submittedName>
</protein>
<evidence type="ECO:0000256" key="8">
    <source>
        <dbReference type="SAM" id="Phobius"/>
    </source>
</evidence>
<dbReference type="SUPFAM" id="SSF69593">
    <property type="entry name" value="Glycerol-3-phosphate (1)-acyltransferase"/>
    <property type="match status" value="1"/>
</dbReference>
<keyword evidence="11" id="KW-1185">Reference proteome</keyword>